<dbReference type="STRING" id="646529.Desaci_4537"/>
<dbReference type="Proteomes" id="UP000002892">
    <property type="component" value="Chromosome"/>
</dbReference>
<feature type="transmembrane region" description="Helical" evidence="5">
    <location>
        <begin position="204"/>
        <end position="223"/>
    </location>
</feature>
<dbReference type="Pfam" id="PF13520">
    <property type="entry name" value="AA_permease_2"/>
    <property type="match status" value="1"/>
</dbReference>
<sequence length="537" mass="57868">MLCSQITGQSGCMKQGLKRELGLLDLTMMGLGAIIGSGWLYAAQKAGNLAGPAAIFAWLGGGIAVMFIALVYAELGAALPESGGLVRYCQYSHGSFVSYMMAFALILADSTVIAIEAEAVVQYASYYIPSLYNNTAGAMTPSGWFLAAILIVIFFFLNYLSAKAFAKSNTIITALKFFTPALTVIVLLTQFHGGNMATGGFAPFGVPGVFAAISSGGIIFSYFGFRQAVVMSGEAKNPQRDVPLAIGLAIGLGVILYILLQTVFIGALPASELAKGWGHINFRSPFAQLAMLLNLNWLAAILFADAVISPAGTGNIYMGTTSRLIMAQSENGFWWKIFKKIHAESGVPRPALWLTMVLALVWTAPFPSWGKLVGVVSGAVVFTYMIGPISVLALRRTAPELHRPFVLKGVTFVTGIAFIVSTLIIYWSGWSTDSVVMIANLFGLILFVGFLAVRPDLRTNIGKHIKAGIWLVVYMVFMIAISYFGSSKFGGKDFIKYPMDQFVAIIGAVIFYFWGSASAFQTEEIVEVVKEQAKDKQ</sequence>
<evidence type="ECO:0000313" key="7">
    <source>
        <dbReference type="Proteomes" id="UP000002892"/>
    </source>
</evidence>
<dbReference type="PIRSF" id="PIRSF006060">
    <property type="entry name" value="AA_transporter"/>
    <property type="match status" value="1"/>
</dbReference>
<dbReference type="GO" id="GO:0016020">
    <property type="term" value="C:membrane"/>
    <property type="evidence" value="ECO:0007669"/>
    <property type="project" value="UniProtKB-SubCell"/>
</dbReference>
<dbReference type="RefSeq" id="WP_014829359.1">
    <property type="nucleotide sequence ID" value="NC_018068.1"/>
</dbReference>
<feature type="transmembrane region" description="Helical" evidence="5">
    <location>
        <begin position="244"/>
        <end position="266"/>
    </location>
</feature>
<feature type="transmembrane region" description="Helical" evidence="5">
    <location>
        <begin position="174"/>
        <end position="192"/>
    </location>
</feature>
<dbReference type="GO" id="GO:0022857">
    <property type="term" value="F:transmembrane transporter activity"/>
    <property type="evidence" value="ECO:0007669"/>
    <property type="project" value="InterPro"/>
</dbReference>
<keyword evidence="3 5" id="KW-1133">Transmembrane helix</keyword>
<comment type="subcellular location">
    <subcellularLocation>
        <location evidence="1">Membrane</location>
        <topology evidence="1">Multi-pass membrane protein</topology>
    </subcellularLocation>
</comment>
<dbReference type="InterPro" id="IPR052962">
    <property type="entry name" value="AA_Transporter_AGT"/>
</dbReference>
<dbReference type="InterPro" id="IPR002293">
    <property type="entry name" value="AA/rel_permease1"/>
</dbReference>
<evidence type="ECO:0000256" key="5">
    <source>
        <dbReference type="SAM" id="Phobius"/>
    </source>
</evidence>
<accession>I4DC53</accession>
<feature type="transmembrane region" description="Helical" evidence="5">
    <location>
        <begin position="96"/>
        <end position="124"/>
    </location>
</feature>
<dbReference type="PANTHER" id="PTHR47547">
    <property type="match status" value="1"/>
</dbReference>
<feature type="transmembrane region" description="Helical" evidence="5">
    <location>
        <begin position="346"/>
        <end position="366"/>
    </location>
</feature>
<dbReference type="EMBL" id="CP003639">
    <property type="protein sequence ID" value="AFM43377.1"/>
    <property type="molecule type" value="Genomic_DNA"/>
</dbReference>
<evidence type="ECO:0000256" key="3">
    <source>
        <dbReference type="ARBA" id="ARBA00022989"/>
    </source>
</evidence>
<proteinExistence type="predicted"/>
<dbReference type="HOGENOM" id="CLU_007946_16_0_9"/>
<evidence type="ECO:0000313" key="6">
    <source>
        <dbReference type="EMBL" id="AFM43377.1"/>
    </source>
</evidence>
<evidence type="ECO:0000256" key="4">
    <source>
        <dbReference type="ARBA" id="ARBA00023136"/>
    </source>
</evidence>
<dbReference type="eggNOG" id="COG0531">
    <property type="taxonomic scope" value="Bacteria"/>
</dbReference>
<evidence type="ECO:0000256" key="2">
    <source>
        <dbReference type="ARBA" id="ARBA00022692"/>
    </source>
</evidence>
<feature type="transmembrane region" description="Helical" evidence="5">
    <location>
        <begin position="21"/>
        <end position="42"/>
    </location>
</feature>
<evidence type="ECO:0000256" key="1">
    <source>
        <dbReference type="ARBA" id="ARBA00004141"/>
    </source>
</evidence>
<gene>
    <name evidence="6" type="ordered locus">Desaci_4537</name>
</gene>
<feature type="transmembrane region" description="Helical" evidence="5">
    <location>
        <begin position="286"/>
        <end position="308"/>
    </location>
</feature>
<dbReference type="KEGG" id="dai:Desaci_4537"/>
<keyword evidence="7" id="KW-1185">Reference proteome</keyword>
<feature type="transmembrane region" description="Helical" evidence="5">
    <location>
        <begin position="144"/>
        <end position="162"/>
    </location>
</feature>
<feature type="transmembrane region" description="Helical" evidence="5">
    <location>
        <begin position="372"/>
        <end position="394"/>
    </location>
</feature>
<feature type="transmembrane region" description="Helical" evidence="5">
    <location>
        <begin position="406"/>
        <end position="428"/>
    </location>
</feature>
<feature type="transmembrane region" description="Helical" evidence="5">
    <location>
        <begin position="465"/>
        <end position="485"/>
    </location>
</feature>
<feature type="transmembrane region" description="Helical" evidence="5">
    <location>
        <begin position="434"/>
        <end position="453"/>
    </location>
</feature>
<keyword evidence="2 5" id="KW-0812">Transmembrane</keyword>
<dbReference type="AlphaFoldDB" id="I4DC53"/>
<protein>
    <submittedName>
        <fullName evidence="6">Amino acid transporter</fullName>
    </submittedName>
</protein>
<feature type="transmembrane region" description="Helical" evidence="5">
    <location>
        <begin position="54"/>
        <end position="75"/>
    </location>
</feature>
<name>I4DC53_DESAJ</name>
<organism evidence="6 7">
    <name type="scientific">Desulfosporosinus acidiphilus (strain DSM 22704 / JCM 16185 / SJ4)</name>
    <dbReference type="NCBI Taxonomy" id="646529"/>
    <lineage>
        <taxon>Bacteria</taxon>
        <taxon>Bacillati</taxon>
        <taxon>Bacillota</taxon>
        <taxon>Clostridia</taxon>
        <taxon>Eubacteriales</taxon>
        <taxon>Desulfitobacteriaceae</taxon>
        <taxon>Desulfosporosinus</taxon>
    </lineage>
</organism>
<reference evidence="6 7" key="1">
    <citation type="journal article" date="2012" name="J. Bacteriol.">
        <title>Complete genome sequences of Desulfosporosinus orientis DSM765T, Desulfosporosinus youngiae DSM17734T, Desulfosporosinus meridiei DSM13257T, and Desulfosporosinus acidiphilus DSM22704T.</title>
        <authorList>
            <person name="Pester M."/>
            <person name="Brambilla E."/>
            <person name="Alazard D."/>
            <person name="Rattei T."/>
            <person name="Weinmaier T."/>
            <person name="Han J."/>
            <person name="Lucas S."/>
            <person name="Lapidus A."/>
            <person name="Cheng J.F."/>
            <person name="Goodwin L."/>
            <person name="Pitluck S."/>
            <person name="Peters L."/>
            <person name="Ovchinnikova G."/>
            <person name="Teshima H."/>
            <person name="Detter J.C."/>
            <person name="Han C.S."/>
            <person name="Tapia R."/>
            <person name="Land M.L."/>
            <person name="Hauser L."/>
            <person name="Kyrpides N.C."/>
            <person name="Ivanova N.N."/>
            <person name="Pagani I."/>
            <person name="Huntmann M."/>
            <person name="Wei C.L."/>
            <person name="Davenport K.W."/>
            <person name="Daligault H."/>
            <person name="Chain P.S."/>
            <person name="Chen A."/>
            <person name="Mavromatis K."/>
            <person name="Markowitz V."/>
            <person name="Szeto E."/>
            <person name="Mikhailova N."/>
            <person name="Pati A."/>
            <person name="Wagner M."/>
            <person name="Woyke T."/>
            <person name="Ollivier B."/>
            <person name="Klenk H.P."/>
            <person name="Spring S."/>
            <person name="Loy A."/>
        </authorList>
    </citation>
    <scope>NUCLEOTIDE SEQUENCE [LARGE SCALE GENOMIC DNA]</scope>
    <source>
        <strain evidence="7">DSM 22704 / JCM 16185 / SJ4</strain>
    </source>
</reference>
<dbReference type="Gene3D" id="1.20.1740.10">
    <property type="entry name" value="Amino acid/polyamine transporter I"/>
    <property type="match status" value="1"/>
</dbReference>
<feature type="transmembrane region" description="Helical" evidence="5">
    <location>
        <begin position="497"/>
        <end position="515"/>
    </location>
</feature>
<dbReference type="PANTHER" id="PTHR47547:SF1">
    <property type="entry name" value="ASPARTATE-PROTON SYMPORTER"/>
    <property type="match status" value="1"/>
</dbReference>
<keyword evidence="4 5" id="KW-0472">Membrane</keyword>